<name>A0A0G4F3T7_VITBC</name>
<feature type="compositionally biased region" description="Pro residues" evidence="1">
    <location>
        <begin position="397"/>
        <end position="408"/>
    </location>
</feature>
<gene>
    <name evidence="2" type="ORF">Vbra_5595</name>
</gene>
<dbReference type="EMBL" id="CDMY01000366">
    <property type="protein sequence ID" value="CEM06368.1"/>
    <property type="molecule type" value="Genomic_DNA"/>
</dbReference>
<feature type="compositionally biased region" description="Low complexity" evidence="1">
    <location>
        <begin position="275"/>
        <end position="287"/>
    </location>
</feature>
<sequence length="615" mass="68499">MVTFGSKEALSKAIEKSIAGTLGVSSAAVVVRNLTDCVIVDLSIGSDVAGSNVTAAIQAHLDDPNSPLRTGPLGPYMSKAFVKDATQPTTAATATKTASMGALQKTRRSFWSFLQPFRHVHQRSVQREATIRHGFSQPALSGGPHSVELRVKDQTDEDLPATFQEKLIDELTRAANIAHDSMSVESTSPGVDVDVEVIPSEEGQTAQQMVEAIDAALADPSSSIRTEAEGFLATAVVETRVIPPPASISTHSPPPMSVDVTPTTSPLDNKGTRPSEAASSIGSSSGAPMLLLTSHLPTSPVGVRGRDCRNKRRLKGRLLEGRDSHRQRRHLHRSLRNKTAGKPRPYRPPQMQRDSGPPAPRCSPLQLHKDGLEVYRKARVKPHQARQQQRQHQRQHQPPPPLPLPPLLAHPLRSQSKWPTRCRRRCRPSRSLSQAHSRQPSNSQWRHAHPTRLTKSRRPPPSHRPKTVLRRHLVGVQRHAHRQEWPQWRLHRQQLGQDSRLHMVRWHRPLPLRHRPAGLRLLQAPPLCRLWRQRLLPLRPQLVLPHHRQGPPPTCHRRRRPLVHPPSLPPHRQVVPCHSRSQAARHNPLRVVQQGATGGHGGKPLPPHPSPQQHQ</sequence>
<reference evidence="2 3" key="1">
    <citation type="submission" date="2014-11" db="EMBL/GenBank/DDBJ databases">
        <authorList>
            <person name="Zhu J."/>
            <person name="Qi W."/>
            <person name="Song R."/>
        </authorList>
    </citation>
    <scope>NUCLEOTIDE SEQUENCE [LARGE SCALE GENOMIC DNA]</scope>
</reference>
<dbReference type="Proteomes" id="UP000041254">
    <property type="component" value="Unassembled WGS sequence"/>
</dbReference>
<feature type="compositionally biased region" description="Basic residues" evidence="1">
    <location>
        <begin position="446"/>
        <end position="466"/>
    </location>
</feature>
<feature type="compositionally biased region" description="Pro residues" evidence="1">
    <location>
        <begin position="244"/>
        <end position="256"/>
    </location>
</feature>
<feature type="compositionally biased region" description="Basic residues" evidence="1">
    <location>
        <begin position="545"/>
        <end position="562"/>
    </location>
</feature>
<feature type="compositionally biased region" description="Polar residues" evidence="1">
    <location>
        <begin position="432"/>
        <end position="445"/>
    </location>
</feature>
<dbReference type="VEuPathDB" id="CryptoDB:Vbra_5595"/>
<feature type="compositionally biased region" description="Pro residues" evidence="1">
    <location>
        <begin position="604"/>
        <end position="615"/>
    </location>
</feature>
<evidence type="ECO:0000313" key="2">
    <source>
        <dbReference type="EMBL" id="CEM06368.1"/>
    </source>
</evidence>
<accession>A0A0G4F3T7</accession>
<feature type="region of interest" description="Disordered" evidence="1">
    <location>
        <begin position="544"/>
        <end position="615"/>
    </location>
</feature>
<evidence type="ECO:0000313" key="3">
    <source>
        <dbReference type="Proteomes" id="UP000041254"/>
    </source>
</evidence>
<feature type="region of interest" description="Disordered" evidence="1">
    <location>
        <begin position="380"/>
        <end position="466"/>
    </location>
</feature>
<dbReference type="InParanoid" id="A0A0G4F3T7"/>
<feature type="compositionally biased region" description="Basic residues" evidence="1">
    <location>
        <begin position="325"/>
        <end position="345"/>
    </location>
</feature>
<organism evidence="2 3">
    <name type="scientific">Vitrella brassicaformis (strain CCMP3155)</name>
    <dbReference type="NCBI Taxonomy" id="1169540"/>
    <lineage>
        <taxon>Eukaryota</taxon>
        <taxon>Sar</taxon>
        <taxon>Alveolata</taxon>
        <taxon>Colpodellida</taxon>
        <taxon>Vitrellaceae</taxon>
        <taxon>Vitrella</taxon>
    </lineage>
</organism>
<protein>
    <submittedName>
        <fullName evidence="2">Uncharacterized protein</fullName>
    </submittedName>
</protein>
<feature type="region of interest" description="Disordered" evidence="1">
    <location>
        <begin position="244"/>
        <end position="365"/>
    </location>
</feature>
<evidence type="ECO:0000256" key="1">
    <source>
        <dbReference type="SAM" id="MobiDB-lite"/>
    </source>
</evidence>
<keyword evidence="3" id="KW-1185">Reference proteome</keyword>
<feature type="compositionally biased region" description="Basic residues" evidence="1">
    <location>
        <begin position="380"/>
        <end position="395"/>
    </location>
</feature>
<proteinExistence type="predicted"/>
<dbReference type="AlphaFoldDB" id="A0A0G4F3T7"/>